<keyword evidence="5" id="KW-0812">Transmembrane</keyword>
<dbReference type="InterPro" id="IPR033138">
    <property type="entry name" value="Cu_oxidase_CS"/>
</dbReference>
<dbReference type="Proteomes" id="UP000054560">
    <property type="component" value="Unassembled WGS sequence"/>
</dbReference>
<evidence type="ECO:0000259" key="8">
    <source>
        <dbReference type="Pfam" id="PF07731"/>
    </source>
</evidence>
<dbReference type="AlphaFoldDB" id="A0A0L0FJL1"/>
<dbReference type="PROSITE" id="PS00079">
    <property type="entry name" value="MULTICOPPER_OXIDASE1"/>
    <property type="match status" value="1"/>
</dbReference>
<protein>
    <submittedName>
        <fullName evidence="10">Uncharacterized protein</fullName>
    </submittedName>
</protein>
<comment type="similarity">
    <text evidence="1">Belongs to the multicopper oxidase family.</text>
</comment>
<dbReference type="InterPro" id="IPR011707">
    <property type="entry name" value="Cu-oxidase-like_N"/>
</dbReference>
<keyword evidence="3 6" id="KW-0732">Signal</keyword>
<keyword evidence="5" id="KW-0472">Membrane</keyword>
<evidence type="ECO:0000259" key="9">
    <source>
        <dbReference type="Pfam" id="PF07732"/>
    </source>
</evidence>
<feature type="chain" id="PRO_5005538615" evidence="6">
    <location>
        <begin position="33"/>
        <end position="622"/>
    </location>
</feature>
<dbReference type="Pfam" id="PF07732">
    <property type="entry name" value="Cu-oxidase_3"/>
    <property type="match status" value="1"/>
</dbReference>
<sequence length="622" mass="68553">MYTMFERMKSCVFASCVLLLLGVNSPIAQVSAQVVDNTNSSVTAVEPVQNTTVYWDLGWVEDINPDGLYSRRVVGVNGSWPIPGVTAYYGAYLILTVKNSLPTIASVHAHGMYQNGTSFYDGAYGINTCGIPPGETFTFHMPLQQTGTYWIHGHNNGLSVDGFRTSFVILDPPANNTLKGGSQWQDDLGYDEEIIINLEDWYHTEHCTLIDFFLGIYNPTGKEPIPESALINHGVDSVIQFEYGKTYLLRVIAMSALARFNMYIDGHDMYVVEVDGVRVQMPEEPVSSLFLSTAQRYAVIVRAKNESESSACNYYLHADLDLDMFDNPPDTLDAFPRATVQYPDGQQVCEESAESPVGNVLMEDDFTPLVVQEFRPADISIALDVTFELFDDGVNHGTFNQTVYKTYEVIPYYSAISTPDEQAMDSLTYGPHGTVYPLDRMQTVEVIITNNDAGNHPFHLHGQHFQVITLVEGGTPEPFTATSKNPANPARRDTVTVPSEGSAVIHFYTDNPGAWLFHCHIEWHLEAGLAVVFVVDPTGMQASPPPEQHTKNCLTNGFQTEGNAAGVTTANEMSTYPDTSEYDLVEPWPVGFTTPESIGALVGCIASCFLGLGVVIFVNLKL</sequence>
<evidence type="ECO:0000259" key="7">
    <source>
        <dbReference type="Pfam" id="PF00394"/>
    </source>
</evidence>
<dbReference type="PANTHER" id="PTHR11709:SF361">
    <property type="entry name" value="IRON TRANSPORT MULTICOPPER OXIDASE FET3"/>
    <property type="match status" value="1"/>
</dbReference>
<dbReference type="eggNOG" id="KOG1263">
    <property type="taxonomic scope" value="Eukaryota"/>
</dbReference>
<dbReference type="Pfam" id="PF07731">
    <property type="entry name" value="Cu-oxidase_2"/>
    <property type="match status" value="1"/>
</dbReference>
<dbReference type="PANTHER" id="PTHR11709">
    <property type="entry name" value="MULTI-COPPER OXIDASE"/>
    <property type="match status" value="1"/>
</dbReference>
<name>A0A0L0FJL1_9EUKA</name>
<dbReference type="GeneID" id="25911781"/>
<dbReference type="InterPro" id="IPR044130">
    <property type="entry name" value="CuRO_2_Fet3-like"/>
</dbReference>
<dbReference type="InterPro" id="IPR001117">
    <property type="entry name" value="Cu-oxidase_2nd"/>
</dbReference>
<dbReference type="SUPFAM" id="SSF49503">
    <property type="entry name" value="Cupredoxins"/>
    <property type="match status" value="3"/>
</dbReference>
<feature type="domain" description="Plastocyanin-like" evidence="7">
    <location>
        <begin position="193"/>
        <end position="327"/>
    </location>
</feature>
<evidence type="ECO:0000256" key="1">
    <source>
        <dbReference type="ARBA" id="ARBA00010609"/>
    </source>
</evidence>
<feature type="signal peptide" evidence="6">
    <location>
        <begin position="1"/>
        <end position="32"/>
    </location>
</feature>
<evidence type="ECO:0000256" key="4">
    <source>
        <dbReference type="ARBA" id="ARBA00023002"/>
    </source>
</evidence>
<dbReference type="GO" id="GO:0006811">
    <property type="term" value="P:monoatomic ion transport"/>
    <property type="evidence" value="ECO:0007669"/>
    <property type="project" value="InterPro"/>
</dbReference>
<dbReference type="OrthoDB" id="2121828at2759"/>
<gene>
    <name evidence="10" type="ORF">SARC_11277</name>
</gene>
<dbReference type="CDD" id="cd13877">
    <property type="entry name" value="CuRO_2_Fet3p_like"/>
    <property type="match status" value="1"/>
</dbReference>
<dbReference type="Gene3D" id="2.60.40.420">
    <property type="entry name" value="Cupredoxins - blue copper proteins"/>
    <property type="match status" value="3"/>
</dbReference>
<reference evidence="10 11" key="1">
    <citation type="submission" date="2011-02" db="EMBL/GenBank/DDBJ databases">
        <title>The Genome Sequence of Sphaeroforma arctica JP610.</title>
        <authorList>
            <consortium name="The Broad Institute Genome Sequencing Platform"/>
            <person name="Russ C."/>
            <person name="Cuomo C."/>
            <person name="Young S.K."/>
            <person name="Zeng Q."/>
            <person name="Gargeya S."/>
            <person name="Alvarado L."/>
            <person name="Berlin A."/>
            <person name="Chapman S.B."/>
            <person name="Chen Z."/>
            <person name="Freedman E."/>
            <person name="Gellesch M."/>
            <person name="Goldberg J."/>
            <person name="Griggs A."/>
            <person name="Gujja S."/>
            <person name="Heilman E."/>
            <person name="Heiman D."/>
            <person name="Howarth C."/>
            <person name="Mehta T."/>
            <person name="Neiman D."/>
            <person name="Pearson M."/>
            <person name="Roberts A."/>
            <person name="Saif S."/>
            <person name="Shea T."/>
            <person name="Shenoy N."/>
            <person name="Sisk P."/>
            <person name="Stolte C."/>
            <person name="Sykes S."/>
            <person name="White J."/>
            <person name="Yandava C."/>
            <person name="Burger G."/>
            <person name="Gray M.W."/>
            <person name="Holland P.W.H."/>
            <person name="King N."/>
            <person name="Lang F.B.F."/>
            <person name="Roger A.J."/>
            <person name="Ruiz-Trillo I."/>
            <person name="Haas B."/>
            <person name="Nusbaum C."/>
            <person name="Birren B."/>
        </authorList>
    </citation>
    <scope>NUCLEOTIDE SEQUENCE [LARGE SCALE GENOMIC DNA]</scope>
    <source>
        <strain evidence="10 11">JP610</strain>
    </source>
</reference>
<keyword evidence="2" id="KW-0479">Metal-binding</keyword>
<evidence type="ECO:0000313" key="11">
    <source>
        <dbReference type="Proteomes" id="UP000054560"/>
    </source>
</evidence>
<evidence type="ECO:0000256" key="5">
    <source>
        <dbReference type="SAM" id="Phobius"/>
    </source>
</evidence>
<dbReference type="EMBL" id="KQ243202">
    <property type="protein sequence ID" value="KNC76213.1"/>
    <property type="molecule type" value="Genomic_DNA"/>
</dbReference>
<evidence type="ECO:0000313" key="10">
    <source>
        <dbReference type="EMBL" id="KNC76213.1"/>
    </source>
</evidence>
<evidence type="ECO:0000256" key="6">
    <source>
        <dbReference type="SAM" id="SignalP"/>
    </source>
</evidence>
<dbReference type="GO" id="GO:0005507">
    <property type="term" value="F:copper ion binding"/>
    <property type="evidence" value="ECO:0007669"/>
    <property type="project" value="InterPro"/>
</dbReference>
<dbReference type="RefSeq" id="XP_014150115.1">
    <property type="nucleotide sequence ID" value="XM_014294640.1"/>
</dbReference>
<dbReference type="STRING" id="667725.A0A0L0FJL1"/>
<keyword evidence="5" id="KW-1133">Transmembrane helix</keyword>
<feature type="transmembrane region" description="Helical" evidence="5">
    <location>
        <begin position="598"/>
        <end position="620"/>
    </location>
</feature>
<dbReference type="Pfam" id="PF00394">
    <property type="entry name" value="Cu-oxidase"/>
    <property type="match status" value="1"/>
</dbReference>
<keyword evidence="11" id="KW-1185">Reference proteome</keyword>
<evidence type="ECO:0000256" key="2">
    <source>
        <dbReference type="ARBA" id="ARBA00022723"/>
    </source>
</evidence>
<proteinExistence type="inferred from homology"/>
<organism evidence="10 11">
    <name type="scientific">Sphaeroforma arctica JP610</name>
    <dbReference type="NCBI Taxonomy" id="667725"/>
    <lineage>
        <taxon>Eukaryota</taxon>
        <taxon>Ichthyosporea</taxon>
        <taxon>Ichthyophonida</taxon>
        <taxon>Sphaeroforma</taxon>
    </lineage>
</organism>
<evidence type="ECO:0000256" key="3">
    <source>
        <dbReference type="ARBA" id="ARBA00022729"/>
    </source>
</evidence>
<dbReference type="InterPro" id="IPR011706">
    <property type="entry name" value="Cu-oxidase_C"/>
</dbReference>
<keyword evidence="4" id="KW-0560">Oxidoreductase</keyword>
<dbReference type="InterPro" id="IPR045087">
    <property type="entry name" value="Cu-oxidase_fam"/>
</dbReference>
<feature type="domain" description="Plastocyanin-like" evidence="8">
    <location>
        <begin position="422"/>
        <end position="537"/>
    </location>
</feature>
<dbReference type="GO" id="GO:0016491">
    <property type="term" value="F:oxidoreductase activity"/>
    <property type="evidence" value="ECO:0007669"/>
    <property type="project" value="UniProtKB-KW"/>
</dbReference>
<dbReference type="PROSITE" id="PS00080">
    <property type="entry name" value="MULTICOPPER_OXIDASE2"/>
    <property type="match status" value="1"/>
</dbReference>
<dbReference type="InterPro" id="IPR002355">
    <property type="entry name" value="Cu_oxidase_Cu_BS"/>
</dbReference>
<accession>A0A0L0FJL1</accession>
<dbReference type="InterPro" id="IPR008972">
    <property type="entry name" value="Cupredoxin"/>
</dbReference>
<feature type="domain" description="Plastocyanin-like" evidence="9">
    <location>
        <begin position="62"/>
        <end position="172"/>
    </location>
</feature>